<dbReference type="AlphaFoldDB" id="A0A5K7Z1E9"/>
<dbReference type="PANTHER" id="PTHR16301">
    <property type="entry name" value="IMPACT-RELATED"/>
    <property type="match status" value="1"/>
</dbReference>
<sequence>MFALSQEALYEEEIKKSRFIVKAAGVSSPEAAMAFLEKVRETRATHNCWAYRIGQEYRFSDDGEPGGTAGRPILNAIEKQDIDGVVVVVVRYFGGIKLGAGGLSRAYGGCAAKCLQQAKLERIVPKAQVHLQVGFDHIGSLYAIIDQFGAIKLAETYTDSGLDIRLQIDRAKRQTLVTALADASGGSIRLLEGC</sequence>
<reference evidence="3 4" key="1">
    <citation type="submission" date="2019-11" db="EMBL/GenBank/DDBJ databases">
        <title>Comparative genomics of hydrocarbon-degrading Desulfosarcina strains.</title>
        <authorList>
            <person name="Watanabe M."/>
            <person name="Kojima H."/>
            <person name="Fukui M."/>
        </authorList>
    </citation>
    <scope>NUCLEOTIDE SEQUENCE [LARGE SCALE GENOMIC DNA]</scope>
    <source>
        <strain evidence="3 4">PP31</strain>
    </source>
</reference>
<dbReference type="GO" id="GO:0005737">
    <property type="term" value="C:cytoplasm"/>
    <property type="evidence" value="ECO:0007669"/>
    <property type="project" value="TreeGrafter"/>
</dbReference>
<proteinExistence type="inferred from homology"/>
<dbReference type="Proteomes" id="UP000427769">
    <property type="component" value="Chromosome"/>
</dbReference>
<dbReference type="SUPFAM" id="SSF54211">
    <property type="entry name" value="Ribosomal protein S5 domain 2-like"/>
    <property type="match status" value="1"/>
</dbReference>
<dbReference type="InterPro" id="IPR001498">
    <property type="entry name" value="Impact_N"/>
</dbReference>
<evidence type="ECO:0000256" key="1">
    <source>
        <dbReference type="ARBA" id="ARBA00007665"/>
    </source>
</evidence>
<evidence type="ECO:0000313" key="4">
    <source>
        <dbReference type="Proteomes" id="UP000427769"/>
    </source>
</evidence>
<accession>A0A5K7Z1E9</accession>
<dbReference type="SUPFAM" id="SSF54980">
    <property type="entry name" value="EF-G C-terminal domain-like"/>
    <property type="match status" value="1"/>
</dbReference>
<dbReference type="PANTHER" id="PTHR16301:SF20">
    <property type="entry name" value="IMPACT FAMILY MEMBER YIGZ"/>
    <property type="match status" value="1"/>
</dbReference>
<evidence type="ECO:0000313" key="3">
    <source>
        <dbReference type="EMBL" id="BBO74535.1"/>
    </source>
</evidence>
<evidence type="ECO:0000259" key="2">
    <source>
        <dbReference type="Pfam" id="PF01205"/>
    </source>
</evidence>
<dbReference type="InterPro" id="IPR020569">
    <property type="entry name" value="UPF0029_Impact_CS"/>
</dbReference>
<dbReference type="InterPro" id="IPR023582">
    <property type="entry name" value="Impact"/>
</dbReference>
<protein>
    <recommendedName>
        <fullName evidence="2">Impact N-terminal domain-containing protein</fullName>
    </recommendedName>
</protein>
<dbReference type="EMBL" id="AP021875">
    <property type="protein sequence ID" value="BBO74535.1"/>
    <property type="molecule type" value="Genomic_DNA"/>
</dbReference>
<organism evidence="3 4">
    <name type="scientific">Desulfosarcina widdelii</name>
    <dbReference type="NCBI Taxonomy" id="947919"/>
    <lineage>
        <taxon>Bacteria</taxon>
        <taxon>Pseudomonadati</taxon>
        <taxon>Thermodesulfobacteriota</taxon>
        <taxon>Desulfobacteria</taxon>
        <taxon>Desulfobacterales</taxon>
        <taxon>Desulfosarcinaceae</taxon>
        <taxon>Desulfosarcina</taxon>
    </lineage>
</organism>
<dbReference type="PROSITE" id="PS00910">
    <property type="entry name" value="UPF0029"/>
    <property type="match status" value="1"/>
</dbReference>
<gene>
    <name evidence="3" type="ORF">DSCW_19520</name>
</gene>
<keyword evidence="4" id="KW-1185">Reference proteome</keyword>
<dbReference type="Gene3D" id="3.30.70.240">
    <property type="match status" value="1"/>
</dbReference>
<dbReference type="Pfam" id="PF01205">
    <property type="entry name" value="Impact_N"/>
    <property type="match status" value="1"/>
</dbReference>
<dbReference type="OrthoDB" id="9813771at2"/>
<dbReference type="RefSeq" id="WP_155303558.1">
    <property type="nucleotide sequence ID" value="NZ_AP021875.1"/>
</dbReference>
<feature type="domain" description="Impact N-terminal" evidence="2">
    <location>
        <begin position="15"/>
        <end position="115"/>
    </location>
</feature>
<dbReference type="Gene3D" id="3.30.230.30">
    <property type="entry name" value="Impact, N-terminal domain"/>
    <property type="match status" value="1"/>
</dbReference>
<dbReference type="InterPro" id="IPR020568">
    <property type="entry name" value="Ribosomal_Su5_D2-typ_SF"/>
</dbReference>
<dbReference type="InterPro" id="IPR036956">
    <property type="entry name" value="Impact_N_sf"/>
</dbReference>
<comment type="similarity">
    <text evidence="1">Belongs to the IMPACT family.</text>
</comment>
<name>A0A5K7Z1E9_9BACT</name>
<dbReference type="KEGG" id="dwd:DSCW_19520"/>
<dbReference type="GO" id="GO:0006446">
    <property type="term" value="P:regulation of translational initiation"/>
    <property type="evidence" value="ECO:0007669"/>
    <property type="project" value="TreeGrafter"/>
</dbReference>
<dbReference type="InterPro" id="IPR035647">
    <property type="entry name" value="EFG_III/V"/>
</dbReference>